<sequence>MEYIDKKAAALLDILLVKQATVTFAESCTGGMLSAAFTRHAGASAALKRSYVTYCDAAKAEMLEVSSRDLALYTAVSSPVAAQMATGARRQAGADIAISVTGLAGPTGGMAVQPVGLVYIGCAVNDGVRVIRAVFPGNRDMVRQQAALLAYRTALQAAAVL</sequence>
<evidence type="ECO:0000313" key="2">
    <source>
        <dbReference type="EMBL" id="HIU10434.1"/>
    </source>
</evidence>
<dbReference type="Gene3D" id="3.90.950.20">
    <property type="entry name" value="CinA-like"/>
    <property type="match status" value="1"/>
</dbReference>
<dbReference type="Proteomes" id="UP000824124">
    <property type="component" value="Unassembled WGS sequence"/>
</dbReference>
<comment type="caution">
    <text evidence="2">The sequence shown here is derived from an EMBL/GenBank/DDBJ whole genome shotgun (WGS) entry which is preliminary data.</text>
</comment>
<evidence type="ECO:0000313" key="3">
    <source>
        <dbReference type="Proteomes" id="UP000824124"/>
    </source>
</evidence>
<feature type="domain" description="CinA C-terminal" evidence="1">
    <location>
        <begin position="7"/>
        <end position="154"/>
    </location>
</feature>
<name>A0A9D1HJJ5_9FIRM</name>
<dbReference type="Pfam" id="PF02464">
    <property type="entry name" value="CinA"/>
    <property type="match status" value="1"/>
</dbReference>
<dbReference type="InterPro" id="IPR008136">
    <property type="entry name" value="CinA_C"/>
</dbReference>
<dbReference type="InterPro" id="IPR036653">
    <property type="entry name" value="CinA-like_C"/>
</dbReference>
<reference evidence="2" key="2">
    <citation type="journal article" date="2021" name="PeerJ">
        <title>Extensive microbial diversity within the chicken gut microbiome revealed by metagenomics and culture.</title>
        <authorList>
            <person name="Gilroy R."/>
            <person name="Ravi A."/>
            <person name="Getino M."/>
            <person name="Pursley I."/>
            <person name="Horton D.L."/>
            <person name="Alikhan N.F."/>
            <person name="Baker D."/>
            <person name="Gharbi K."/>
            <person name="Hall N."/>
            <person name="Watson M."/>
            <person name="Adriaenssens E.M."/>
            <person name="Foster-Nyarko E."/>
            <person name="Jarju S."/>
            <person name="Secka A."/>
            <person name="Antonio M."/>
            <person name="Oren A."/>
            <person name="Chaudhuri R.R."/>
            <person name="La Ragione R."/>
            <person name="Hildebrand F."/>
            <person name="Pallen M.J."/>
        </authorList>
    </citation>
    <scope>NUCLEOTIDE SEQUENCE</scope>
    <source>
        <strain evidence="2">2830</strain>
    </source>
</reference>
<gene>
    <name evidence="2" type="ORF">IAB00_04200</name>
</gene>
<evidence type="ECO:0000259" key="1">
    <source>
        <dbReference type="Pfam" id="PF02464"/>
    </source>
</evidence>
<reference evidence="2" key="1">
    <citation type="submission" date="2020-10" db="EMBL/GenBank/DDBJ databases">
        <authorList>
            <person name="Gilroy R."/>
        </authorList>
    </citation>
    <scope>NUCLEOTIDE SEQUENCE</scope>
    <source>
        <strain evidence="2">2830</strain>
    </source>
</reference>
<organism evidence="2 3">
    <name type="scientific">Candidatus Avidehalobacter gallistercoris</name>
    <dbReference type="NCBI Taxonomy" id="2840694"/>
    <lineage>
        <taxon>Bacteria</taxon>
        <taxon>Bacillati</taxon>
        <taxon>Bacillota</taxon>
        <taxon>Clostridia</taxon>
        <taxon>Eubacteriales</taxon>
        <taxon>Peptococcaceae</taxon>
        <taxon>Peptococcaceae incertae sedis</taxon>
        <taxon>Candidatus Avidehalobacter</taxon>
    </lineage>
</organism>
<dbReference type="SUPFAM" id="SSF142433">
    <property type="entry name" value="CinA-like"/>
    <property type="match status" value="1"/>
</dbReference>
<dbReference type="EMBL" id="DVMH01000021">
    <property type="protein sequence ID" value="HIU10434.1"/>
    <property type="molecule type" value="Genomic_DNA"/>
</dbReference>
<proteinExistence type="predicted"/>
<accession>A0A9D1HJJ5</accession>
<dbReference type="AlphaFoldDB" id="A0A9D1HJJ5"/>
<dbReference type="NCBIfam" id="TIGR00199">
    <property type="entry name" value="PncC_domain"/>
    <property type="match status" value="1"/>
</dbReference>
<protein>
    <submittedName>
        <fullName evidence="2">CinA family protein</fullName>
    </submittedName>
</protein>